<reference evidence="2 3" key="1">
    <citation type="submission" date="2021-07" db="EMBL/GenBank/DDBJ databases">
        <title>Paraburkholderia edwinii protects Aspergillus sp. from phenazines by acting as a toxin sponge.</title>
        <authorList>
            <person name="Dahlstrom K.M."/>
            <person name="Newman D.K."/>
        </authorList>
    </citation>
    <scope>NUCLEOTIDE SEQUENCE [LARGE SCALE GENOMIC DNA]</scope>
    <source>
        <strain evidence="2 3">Pe01</strain>
    </source>
</reference>
<dbReference type="Proteomes" id="UP000826462">
    <property type="component" value="Chromosome 1"/>
</dbReference>
<evidence type="ECO:0000256" key="1">
    <source>
        <dbReference type="SAM" id="MobiDB-lite"/>
    </source>
</evidence>
<accession>A0ABX8UM00</accession>
<evidence type="ECO:0000313" key="2">
    <source>
        <dbReference type="EMBL" id="QYD67988.1"/>
    </source>
</evidence>
<protein>
    <submittedName>
        <fullName evidence="2">Uncharacterized protein</fullName>
    </submittedName>
</protein>
<name>A0ABX8UM00_9BURK</name>
<keyword evidence="3" id="KW-1185">Reference proteome</keyword>
<dbReference type="RefSeq" id="WP_219797381.1">
    <property type="nucleotide sequence ID" value="NZ_CP080095.1"/>
</dbReference>
<evidence type="ECO:0000313" key="3">
    <source>
        <dbReference type="Proteomes" id="UP000826462"/>
    </source>
</evidence>
<proteinExistence type="predicted"/>
<feature type="region of interest" description="Disordered" evidence="1">
    <location>
        <begin position="1"/>
        <end position="21"/>
    </location>
</feature>
<gene>
    <name evidence="2" type="ORF">KZJ38_17055</name>
</gene>
<sequence>MSAVQTLADPDRKSTLAGANPLQHRRFTHALNSSPSNAGRSLVLVEVWLAFGEGAVSQTYAISRSART</sequence>
<dbReference type="EMBL" id="CP080095">
    <property type="protein sequence ID" value="QYD67988.1"/>
    <property type="molecule type" value="Genomic_DNA"/>
</dbReference>
<organism evidence="2 3">
    <name type="scientific">Paraburkholderia edwinii</name>
    <dbReference type="NCBI Taxonomy" id="2861782"/>
    <lineage>
        <taxon>Bacteria</taxon>
        <taxon>Pseudomonadati</taxon>
        <taxon>Pseudomonadota</taxon>
        <taxon>Betaproteobacteria</taxon>
        <taxon>Burkholderiales</taxon>
        <taxon>Burkholderiaceae</taxon>
        <taxon>Paraburkholderia</taxon>
    </lineage>
</organism>